<keyword evidence="1" id="KW-0808">Transferase</keyword>
<dbReference type="InterPro" id="IPR016181">
    <property type="entry name" value="Acyl_CoA_acyltransferase"/>
</dbReference>
<dbReference type="KEGG" id="fya:KMW28_14880"/>
<sequence>MLNIRPIRSEDNPIIEQIIKTSLEEHKANLPGTAYYDKNLSKLSEFYSNIDDIEYFVAEYEGKVVGGSGIGKIEGNDTNVCELQKIYLSKETRGKGIGKALMQACLEFAKQKKYDACYLETMPQLVGGVNLYQKMGFETLDKPLGNTNHHACQIWMLKTL</sequence>
<feature type="domain" description="N-acetyltransferase" evidence="2">
    <location>
        <begin position="2"/>
        <end position="160"/>
    </location>
</feature>
<dbReference type="PANTHER" id="PTHR13947">
    <property type="entry name" value="GNAT FAMILY N-ACETYLTRANSFERASE"/>
    <property type="match status" value="1"/>
</dbReference>
<dbReference type="GO" id="GO:0008080">
    <property type="term" value="F:N-acetyltransferase activity"/>
    <property type="evidence" value="ECO:0007669"/>
    <property type="project" value="InterPro"/>
</dbReference>
<dbReference type="Proteomes" id="UP000678679">
    <property type="component" value="Chromosome 1"/>
</dbReference>
<dbReference type="InterPro" id="IPR050769">
    <property type="entry name" value="NAT_camello-type"/>
</dbReference>
<dbReference type="PROSITE" id="PS51186">
    <property type="entry name" value="GNAT"/>
    <property type="match status" value="1"/>
</dbReference>
<keyword evidence="4" id="KW-1185">Reference proteome</keyword>
<evidence type="ECO:0000313" key="3">
    <source>
        <dbReference type="EMBL" id="QWG00936.1"/>
    </source>
</evidence>
<dbReference type="Gene3D" id="3.40.630.30">
    <property type="match status" value="1"/>
</dbReference>
<dbReference type="Pfam" id="PF00583">
    <property type="entry name" value="Acetyltransf_1"/>
    <property type="match status" value="1"/>
</dbReference>
<gene>
    <name evidence="3" type="ORF">KMW28_14880</name>
</gene>
<evidence type="ECO:0000259" key="2">
    <source>
        <dbReference type="PROSITE" id="PS51186"/>
    </source>
</evidence>
<evidence type="ECO:0000256" key="1">
    <source>
        <dbReference type="ARBA" id="ARBA00022679"/>
    </source>
</evidence>
<name>A0AAX1N0Q0_9BACT</name>
<reference evidence="3 4" key="1">
    <citation type="submission" date="2021-05" db="EMBL/GenBank/DDBJ databases">
        <title>Comparative genomic studies on the polysaccharide-degrading batcterial strains of the Flammeovirga genus.</title>
        <authorList>
            <person name="Zewei F."/>
            <person name="Zheng Z."/>
            <person name="Yu L."/>
            <person name="Ruyue G."/>
            <person name="Yanhong M."/>
            <person name="Yuanyuan C."/>
            <person name="Jingyan G."/>
            <person name="Wenjun H."/>
        </authorList>
    </citation>
    <scope>NUCLEOTIDE SEQUENCE [LARGE SCALE GENOMIC DNA]</scope>
    <source>
        <strain evidence="3 4">NBRC:100898</strain>
    </source>
</reference>
<protein>
    <submittedName>
        <fullName evidence="3">GNAT family N-acetyltransferase</fullName>
    </submittedName>
</protein>
<dbReference type="CDD" id="cd04301">
    <property type="entry name" value="NAT_SF"/>
    <property type="match status" value="1"/>
</dbReference>
<dbReference type="SUPFAM" id="SSF55729">
    <property type="entry name" value="Acyl-CoA N-acyltransferases (Nat)"/>
    <property type="match status" value="1"/>
</dbReference>
<proteinExistence type="predicted"/>
<dbReference type="InterPro" id="IPR000182">
    <property type="entry name" value="GNAT_dom"/>
</dbReference>
<dbReference type="AlphaFoldDB" id="A0AAX1N0Q0"/>
<organism evidence="3 4">
    <name type="scientific">Flammeovirga yaeyamensis</name>
    <dbReference type="NCBI Taxonomy" id="367791"/>
    <lineage>
        <taxon>Bacteria</taxon>
        <taxon>Pseudomonadati</taxon>
        <taxon>Bacteroidota</taxon>
        <taxon>Cytophagia</taxon>
        <taxon>Cytophagales</taxon>
        <taxon>Flammeovirgaceae</taxon>
        <taxon>Flammeovirga</taxon>
    </lineage>
</organism>
<dbReference type="EMBL" id="CP076132">
    <property type="protein sequence ID" value="QWG00936.1"/>
    <property type="molecule type" value="Genomic_DNA"/>
</dbReference>
<evidence type="ECO:0000313" key="4">
    <source>
        <dbReference type="Proteomes" id="UP000678679"/>
    </source>
</evidence>
<accession>A0AAX1N0Q0</accession>
<dbReference type="RefSeq" id="WP_169665244.1">
    <property type="nucleotide sequence ID" value="NZ_CP076132.1"/>
</dbReference>
<dbReference type="PANTHER" id="PTHR13947:SF37">
    <property type="entry name" value="LD18367P"/>
    <property type="match status" value="1"/>
</dbReference>